<dbReference type="Pfam" id="PF00072">
    <property type="entry name" value="Response_reg"/>
    <property type="match status" value="1"/>
</dbReference>
<keyword evidence="3" id="KW-0804">Transcription</keyword>
<keyword evidence="2" id="KW-0238">DNA-binding</keyword>
<accession>A0ABP6BIV1</accession>
<feature type="domain" description="Response regulatory" evidence="5">
    <location>
        <begin position="6"/>
        <end position="84"/>
    </location>
</feature>
<dbReference type="SUPFAM" id="SSF52172">
    <property type="entry name" value="CheY-like"/>
    <property type="match status" value="1"/>
</dbReference>
<dbReference type="PANTHER" id="PTHR43214">
    <property type="entry name" value="TWO-COMPONENT RESPONSE REGULATOR"/>
    <property type="match status" value="1"/>
</dbReference>
<dbReference type="PROSITE" id="PS50110">
    <property type="entry name" value="RESPONSE_REGULATORY"/>
    <property type="match status" value="1"/>
</dbReference>
<keyword evidence="4" id="KW-0597">Phosphoprotein</keyword>
<dbReference type="InterPro" id="IPR001789">
    <property type="entry name" value="Sig_transdc_resp-reg_receiver"/>
</dbReference>
<organism evidence="6 7">
    <name type="scientific">Microbacterium binotii</name>
    <dbReference type="NCBI Taxonomy" id="462710"/>
    <lineage>
        <taxon>Bacteria</taxon>
        <taxon>Bacillati</taxon>
        <taxon>Actinomycetota</taxon>
        <taxon>Actinomycetes</taxon>
        <taxon>Micrococcales</taxon>
        <taxon>Microbacteriaceae</taxon>
        <taxon>Microbacterium</taxon>
    </lineage>
</organism>
<evidence type="ECO:0000256" key="3">
    <source>
        <dbReference type="ARBA" id="ARBA00023163"/>
    </source>
</evidence>
<dbReference type="InterPro" id="IPR039420">
    <property type="entry name" value="WalR-like"/>
</dbReference>
<keyword evidence="7" id="KW-1185">Reference proteome</keyword>
<keyword evidence="1" id="KW-0805">Transcription regulation</keyword>
<proteinExistence type="predicted"/>
<dbReference type="Proteomes" id="UP001500274">
    <property type="component" value="Unassembled WGS sequence"/>
</dbReference>
<gene>
    <name evidence="6" type="ORF">GCM10009862_10450</name>
</gene>
<evidence type="ECO:0000256" key="1">
    <source>
        <dbReference type="ARBA" id="ARBA00023015"/>
    </source>
</evidence>
<evidence type="ECO:0000256" key="4">
    <source>
        <dbReference type="PROSITE-ProRule" id="PRU00169"/>
    </source>
</evidence>
<evidence type="ECO:0000313" key="7">
    <source>
        <dbReference type="Proteomes" id="UP001500274"/>
    </source>
</evidence>
<dbReference type="InterPro" id="IPR058245">
    <property type="entry name" value="NreC/VraR/RcsB-like_REC"/>
</dbReference>
<dbReference type="CDD" id="cd17535">
    <property type="entry name" value="REC_NarL-like"/>
    <property type="match status" value="1"/>
</dbReference>
<protein>
    <recommendedName>
        <fullName evidence="5">Response regulatory domain-containing protein</fullName>
    </recommendedName>
</protein>
<name>A0ABP6BIV1_9MICO</name>
<evidence type="ECO:0000256" key="2">
    <source>
        <dbReference type="ARBA" id="ARBA00023125"/>
    </source>
</evidence>
<dbReference type="EMBL" id="BAAARI010000007">
    <property type="protein sequence ID" value="GAA2573475.1"/>
    <property type="molecule type" value="Genomic_DNA"/>
</dbReference>
<dbReference type="Gene3D" id="3.40.50.2300">
    <property type="match status" value="1"/>
</dbReference>
<feature type="modified residue" description="4-aspartylphosphate" evidence="4">
    <location>
        <position position="57"/>
    </location>
</feature>
<dbReference type="InterPro" id="IPR011006">
    <property type="entry name" value="CheY-like_superfamily"/>
</dbReference>
<evidence type="ECO:0000313" key="6">
    <source>
        <dbReference type="EMBL" id="GAA2573475.1"/>
    </source>
</evidence>
<dbReference type="PANTHER" id="PTHR43214:SF24">
    <property type="entry name" value="TRANSCRIPTIONAL REGULATORY PROTEIN NARL-RELATED"/>
    <property type="match status" value="1"/>
</dbReference>
<evidence type="ECO:0000259" key="5">
    <source>
        <dbReference type="PROSITE" id="PS50110"/>
    </source>
</evidence>
<comment type="caution">
    <text evidence="6">The sequence shown here is derived from an EMBL/GenBank/DDBJ whole genome shotgun (WGS) entry which is preliminary data.</text>
</comment>
<sequence length="84" mass="9393">MSDRIRVVLADDHAMMRAGFRTILTLDDRIEVVGEAGTGAEAIGKARALRPDVVCMDVQMPDLDGLEATRRIIADPDIPRPYWW</sequence>
<reference evidence="7" key="1">
    <citation type="journal article" date="2019" name="Int. J. Syst. Evol. Microbiol.">
        <title>The Global Catalogue of Microorganisms (GCM) 10K type strain sequencing project: providing services to taxonomists for standard genome sequencing and annotation.</title>
        <authorList>
            <consortium name="The Broad Institute Genomics Platform"/>
            <consortium name="The Broad Institute Genome Sequencing Center for Infectious Disease"/>
            <person name="Wu L."/>
            <person name="Ma J."/>
        </authorList>
    </citation>
    <scope>NUCLEOTIDE SEQUENCE [LARGE SCALE GENOMIC DNA]</scope>
    <source>
        <strain evidence="7">JCM 16365</strain>
    </source>
</reference>